<feature type="site" description="Lowers pKa of active site Tyr" evidence="6">
    <location>
        <position position="72"/>
    </location>
</feature>
<feature type="binding site" evidence="5">
    <location>
        <position position="105"/>
    </location>
    <ligand>
        <name>substrate</name>
    </ligand>
</feature>
<organism evidence="8">
    <name type="scientific">Acidicaldus sp</name>
    <dbReference type="NCBI Taxonomy" id="1872105"/>
    <lineage>
        <taxon>Bacteria</taxon>
        <taxon>Pseudomonadati</taxon>
        <taxon>Pseudomonadota</taxon>
        <taxon>Alphaproteobacteria</taxon>
        <taxon>Acetobacterales</taxon>
        <taxon>Acetobacteraceae</taxon>
        <taxon>Acidicaldus</taxon>
    </lineage>
</organism>
<dbReference type="Pfam" id="PF00248">
    <property type="entry name" value="Aldo_ket_red"/>
    <property type="match status" value="1"/>
</dbReference>
<dbReference type="InterPro" id="IPR036812">
    <property type="entry name" value="NAD(P)_OxRdtase_dom_sf"/>
</dbReference>
<keyword evidence="3" id="KW-0560">Oxidoreductase</keyword>
<dbReference type="PROSITE" id="PS00062">
    <property type="entry name" value="ALDOKETO_REDUCTASE_2"/>
    <property type="match status" value="1"/>
</dbReference>
<dbReference type="GO" id="GO:0051596">
    <property type="term" value="P:methylglyoxal catabolic process"/>
    <property type="evidence" value="ECO:0007669"/>
    <property type="project" value="TreeGrafter"/>
</dbReference>
<evidence type="ECO:0000256" key="2">
    <source>
        <dbReference type="ARBA" id="ARBA00022857"/>
    </source>
</evidence>
<protein>
    <submittedName>
        <fullName evidence="8">Aldo/keto reductase</fullName>
    </submittedName>
</protein>
<dbReference type="PIRSF" id="PIRSF000097">
    <property type="entry name" value="AKR"/>
    <property type="match status" value="1"/>
</dbReference>
<reference evidence="8" key="1">
    <citation type="journal article" date="2020" name="mSystems">
        <title>Genome- and Community-Level Interaction Insights into Carbon Utilization and Element Cycling Functions of Hydrothermarchaeota in Hydrothermal Sediment.</title>
        <authorList>
            <person name="Zhou Z."/>
            <person name="Liu Y."/>
            <person name="Xu W."/>
            <person name="Pan J."/>
            <person name="Luo Z.H."/>
            <person name="Li M."/>
        </authorList>
    </citation>
    <scope>NUCLEOTIDE SEQUENCE</scope>
    <source>
        <strain evidence="8">SpSt-997</strain>
    </source>
</reference>
<accession>A0A8J4M5Q6</accession>
<comment type="similarity">
    <text evidence="1">Belongs to the aldo/keto reductase family.</text>
</comment>
<dbReference type="PRINTS" id="PR00069">
    <property type="entry name" value="ALDKETRDTASE"/>
</dbReference>
<evidence type="ECO:0000313" key="8">
    <source>
        <dbReference type="EMBL" id="HGC42967.1"/>
    </source>
</evidence>
<evidence type="ECO:0000256" key="6">
    <source>
        <dbReference type="PIRSR" id="PIRSR000097-3"/>
    </source>
</evidence>
<dbReference type="InterPro" id="IPR023210">
    <property type="entry name" value="NADP_OxRdtase_dom"/>
</dbReference>
<sequence length="277" mass="30056">MEQITAQGLRMDKLGLGTWRMQGAACRSAVEQALALGYRHLDTAEMYGNEDAVGAAIAAAGVPRGELHVTTKVWWEHLSPDGIKRALAASLKALRLDYVDLYLIHWPAPEMDLPASLETLMAVREAGLVRHIGVSNFPTALLRRAVEEVRAPIVCDQVEYHVLLDQSAVLDYARAKGLFVTAYCPLAQGRLAEHPVLAEIGRKHGASPAQIALKWLLDQPGVAAIPKAARRESQSANLAAFEVALDDADRAAIAALPKDQRCVNPGFAPPWDKPAHM</sequence>
<name>A0A8J4M5Q6_9PROT</name>
<dbReference type="PANTHER" id="PTHR43827:SF3">
    <property type="entry name" value="NADP-DEPENDENT OXIDOREDUCTASE DOMAIN-CONTAINING PROTEIN"/>
    <property type="match status" value="1"/>
</dbReference>
<evidence type="ECO:0000256" key="1">
    <source>
        <dbReference type="ARBA" id="ARBA00007905"/>
    </source>
</evidence>
<keyword evidence="2" id="KW-0521">NADP</keyword>
<gene>
    <name evidence="8" type="ORF">ENY07_07070</name>
</gene>
<dbReference type="InterPro" id="IPR018170">
    <property type="entry name" value="Aldo/ket_reductase_CS"/>
</dbReference>
<evidence type="ECO:0000256" key="5">
    <source>
        <dbReference type="PIRSR" id="PIRSR000097-2"/>
    </source>
</evidence>
<feature type="domain" description="NADP-dependent oxidoreductase" evidence="7">
    <location>
        <begin position="13"/>
        <end position="256"/>
    </location>
</feature>
<dbReference type="AlphaFoldDB" id="A0A8J4M5Q6"/>
<dbReference type="EMBL" id="DTQM01000136">
    <property type="protein sequence ID" value="HGC42967.1"/>
    <property type="molecule type" value="Genomic_DNA"/>
</dbReference>
<evidence type="ECO:0000256" key="4">
    <source>
        <dbReference type="PIRSR" id="PIRSR000097-1"/>
    </source>
</evidence>
<dbReference type="GO" id="GO:1990002">
    <property type="term" value="F:methylglyoxal reductase (NADPH) (acetol producing) activity"/>
    <property type="evidence" value="ECO:0007669"/>
    <property type="project" value="TreeGrafter"/>
</dbReference>
<evidence type="ECO:0000256" key="3">
    <source>
        <dbReference type="ARBA" id="ARBA00023002"/>
    </source>
</evidence>
<feature type="active site" description="Proton donor" evidence="4">
    <location>
        <position position="47"/>
    </location>
</feature>
<dbReference type="PANTHER" id="PTHR43827">
    <property type="entry name" value="2,5-DIKETO-D-GLUCONIC ACID REDUCTASE"/>
    <property type="match status" value="1"/>
</dbReference>
<dbReference type="PROSITE" id="PS00798">
    <property type="entry name" value="ALDOKETO_REDUCTASE_1"/>
    <property type="match status" value="1"/>
</dbReference>
<evidence type="ECO:0000259" key="7">
    <source>
        <dbReference type="Pfam" id="PF00248"/>
    </source>
</evidence>
<dbReference type="SUPFAM" id="SSF51430">
    <property type="entry name" value="NAD(P)-linked oxidoreductase"/>
    <property type="match status" value="1"/>
</dbReference>
<dbReference type="Gene3D" id="3.20.20.100">
    <property type="entry name" value="NADP-dependent oxidoreductase domain"/>
    <property type="match status" value="1"/>
</dbReference>
<comment type="caution">
    <text evidence="8">The sequence shown here is derived from an EMBL/GenBank/DDBJ whole genome shotgun (WGS) entry which is preliminary data.</text>
</comment>
<dbReference type="InterPro" id="IPR020471">
    <property type="entry name" value="AKR"/>
</dbReference>
<proteinExistence type="inferred from homology"/>